<proteinExistence type="predicted"/>
<evidence type="ECO:0000313" key="2">
    <source>
        <dbReference type="Proteomes" id="UP000309128"/>
    </source>
</evidence>
<accession>A0A5S4FWI9</accession>
<reference evidence="1 2" key="1">
    <citation type="submission" date="2019-05" db="EMBL/GenBank/DDBJ databases">
        <title>Draft genome sequence of Nonomuraea turkmeniaca DSM 43926.</title>
        <authorList>
            <person name="Saricaoglu S."/>
            <person name="Isik K."/>
        </authorList>
    </citation>
    <scope>NUCLEOTIDE SEQUENCE [LARGE SCALE GENOMIC DNA]</scope>
    <source>
        <strain evidence="1 2">DSM 43926</strain>
    </source>
</reference>
<dbReference type="RefSeq" id="WP_138664437.1">
    <property type="nucleotide sequence ID" value="NZ_VCKY01000005.1"/>
</dbReference>
<name>A0A5S4FWI9_9ACTN</name>
<comment type="caution">
    <text evidence="1">The sequence shown here is derived from an EMBL/GenBank/DDBJ whole genome shotgun (WGS) entry which is preliminary data.</text>
</comment>
<keyword evidence="2" id="KW-1185">Reference proteome</keyword>
<sequence>MQHVEEHGHVLLARQNASAYKPVAAAQVEQALAALRRRHQRDDLLRQPLGEAAVQVEGA</sequence>
<organism evidence="1 2">
    <name type="scientific">Nonomuraea turkmeniaca</name>
    <dbReference type="NCBI Taxonomy" id="103838"/>
    <lineage>
        <taxon>Bacteria</taxon>
        <taxon>Bacillati</taxon>
        <taxon>Actinomycetota</taxon>
        <taxon>Actinomycetes</taxon>
        <taxon>Streptosporangiales</taxon>
        <taxon>Streptosporangiaceae</taxon>
        <taxon>Nonomuraea</taxon>
    </lineage>
</organism>
<dbReference type="Proteomes" id="UP000309128">
    <property type="component" value="Unassembled WGS sequence"/>
</dbReference>
<protein>
    <submittedName>
        <fullName evidence="1">Uncharacterized protein</fullName>
    </submittedName>
</protein>
<gene>
    <name evidence="1" type="ORF">ETD86_02535</name>
</gene>
<evidence type="ECO:0000313" key="1">
    <source>
        <dbReference type="EMBL" id="TMR25012.1"/>
    </source>
</evidence>
<dbReference type="AlphaFoldDB" id="A0A5S4FWI9"/>
<dbReference type="EMBL" id="VCKY01000005">
    <property type="protein sequence ID" value="TMR25012.1"/>
    <property type="molecule type" value="Genomic_DNA"/>
</dbReference>